<reference evidence="2" key="1">
    <citation type="submission" date="2020-11" db="EMBL/GenBank/DDBJ databases">
        <authorList>
            <person name="Tran Van P."/>
        </authorList>
    </citation>
    <scope>NUCLEOTIDE SEQUENCE</scope>
</reference>
<protein>
    <submittedName>
        <fullName evidence="2">Uncharacterized protein</fullName>
    </submittedName>
</protein>
<feature type="region of interest" description="Disordered" evidence="1">
    <location>
        <begin position="75"/>
        <end position="97"/>
    </location>
</feature>
<dbReference type="AlphaFoldDB" id="A0A7R9HCW4"/>
<dbReference type="EMBL" id="OD011025">
    <property type="protein sequence ID" value="CAD7416413.1"/>
    <property type="molecule type" value="Genomic_DNA"/>
</dbReference>
<evidence type="ECO:0000313" key="2">
    <source>
        <dbReference type="EMBL" id="CAD7416413.1"/>
    </source>
</evidence>
<organism evidence="2">
    <name type="scientific">Timema poppense</name>
    <name type="common">Walking stick</name>
    <dbReference type="NCBI Taxonomy" id="170557"/>
    <lineage>
        <taxon>Eukaryota</taxon>
        <taxon>Metazoa</taxon>
        <taxon>Ecdysozoa</taxon>
        <taxon>Arthropoda</taxon>
        <taxon>Hexapoda</taxon>
        <taxon>Insecta</taxon>
        <taxon>Pterygota</taxon>
        <taxon>Neoptera</taxon>
        <taxon>Polyneoptera</taxon>
        <taxon>Phasmatodea</taxon>
        <taxon>Timematodea</taxon>
        <taxon>Timematoidea</taxon>
        <taxon>Timematidae</taxon>
        <taxon>Timema</taxon>
    </lineage>
</organism>
<name>A0A7R9HCW4_TIMPO</name>
<gene>
    <name evidence="2" type="ORF">TPSB3V08_LOCUS11019</name>
</gene>
<sequence>MLEIDNPDFHCFIYSNCRLPFSLMPREAYGIVCRQENINLVGPKCATCGVVSRHRSSTWSRARATSLEFDIEETAPTSLSRAPGAERRTSQGYVDLPVRNPQGEFRRSWSSLHWDTMAGDVQRASLQRSVPCSLKYVQKRHRQK</sequence>
<proteinExistence type="predicted"/>
<accession>A0A7R9HCW4</accession>
<evidence type="ECO:0000256" key="1">
    <source>
        <dbReference type="SAM" id="MobiDB-lite"/>
    </source>
</evidence>